<dbReference type="PATRIC" id="fig|1492738.3.peg.725"/>
<evidence type="ECO:0000313" key="3">
    <source>
        <dbReference type="Proteomes" id="UP000027064"/>
    </source>
</evidence>
<sequence>MEDKKANKNRELNKQKENADQGFTVRDGHNPNKPNPYEKPVTDEPDIEEDDIIRIPDDYDVMEGDEHEEDHHDKKSKK</sequence>
<feature type="compositionally biased region" description="Basic and acidic residues" evidence="1">
    <location>
        <begin position="69"/>
        <end position="78"/>
    </location>
</feature>
<dbReference type="RefSeq" id="WP_035657906.1">
    <property type="nucleotide sequence ID" value="NZ_JNCA01000006.1"/>
</dbReference>
<accession>A0A066WZ15</accession>
<feature type="region of interest" description="Disordered" evidence="1">
    <location>
        <begin position="1"/>
        <end position="78"/>
    </location>
</feature>
<dbReference type="EMBL" id="JNCA01000006">
    <property type="protein sequence ID" value="KDN56179.1"/>
    <property type="molecule type" value="Genomic_DNA"/>
</dbReference>
<comment type="caution">
    <text evidence="2">The sequence shown here is derived from an EMBL/GenBank/DDBJ whole genome shotgun (WGS) entry which is preliminary data.</text>
</comment>
<keyword evidence="3" id="KW-1185">Reference proteome</keyword>
<name>A0A066WZ15_9FLAO</name>
<gene>
    <name evidence="2" type="ORF">FEM21_07310</name>
</gene>
<feature type="compositionally biased region" description="Basic and acidic residues" evidence="1">
    <location>
        <begin position="1"/>
        <end position="19"/>
    </location>
</feature>
<proteinExistence type="predicted"/>
<feature type="compositionally biased region" description="Acidic residues" evidence="1">
    <location>
        <begin position="58"/>
        <end position="68"/>
    </location>
</feature>
<organism evidence="2 3">
    <name type="scientific">Flavobacterium seoulense</name>
    <dbReference type="NCBI Taxonomy" id="1492738"/>
    <lineage>
        <taxon>Bacteria</taxon>
        <taxon>Pseudomonadati</taxon>
        <taxon>Bacteroidota</taxon>
        <taxon>Flavobacteriia</taxon>
        <taxon>Flavobacteriales</taxon>
        <taxon>Flavobacteriaceae</taxon>
        <taxon>Flavobacterium</taxon>
    </lineage>
</organism>
<dbReference type="OrthoDB" id="1365533at2"/>
<evidence type="ECO:0000313" key="2">
    <source>
        <dbReference type="EMBL" id="KDN56179.1"/>
    </source>
</evidence>
<dbReference type="AlphaFoldDB" id="A0A066WZ15"/>
<dbReference type="Proteomes" id="UP000027064">
    <property type="component" value="Unassembled WGS sequence"/>
</dbReference>
<protein>
    <submittedName>
        <fullName evidence="2">Uncharacterized protein</fullName>
    </submittedName>
</protein>
<reference evidence="2 3" key="1">
    <citation type="submission" date="2014-05" db="EMBL/GenBank/DDBJ databases">
        <title>Genome Sequence of Flavobacterium sp. EM1321.</title>
        <authorList>
            <person name="Shin S.-K."/>
            <person name="Yi H."/>
        </authorList>
    </citation>
    <scope>NUCLEOTIDE SEQUENCE [LARGE SCALE GENOMIC DNA]</scope>
    <source>
        <strain evidence="2 3">EM1321</strain>
    </source>
</reference>
<evidence type="ECO:0000256" key="1">
    <source>
        <dbReference type="SAM" id="MobiDB-lite"/>
    </source>
</evidence>